<feature type="site" description="Contributes to redox potential value" evidence="8">
    <location>
        <position position="30"/>
    </location>
</feature>
<gene>
    <name evidence="11" type="primary">trxA</name>
    <name evidence="11" type="ORF">COU22_01320</name>
</gene>
<sequence>MEITSQNFEAEVLKSEQPVMVDFFATWCGPCQILAPTVEELAQEYKGKAKIGKLDIDQNQELASQYQVMSVPTLIFFKGGQEVDRIMGVQSKEAFKEKLDNLL</sequence>
<feature type="domain" description="Thioredoxin" evidence="10">
    <location>
        <begin position="1"/>
        <end position="103"/>
    </location>
</feature>
<comment type="caution">
    <text evidence="11">The sequence shown here is derived from an EMBL/GenBank/DDBJ whole genome shotgun (WGS) entry which is preliminary data.</text>
</comment>
<dbReference type="InterPro" id="IPR017937">
    <property type="entry name" value="Thioredoxin_CS"/>
</dbReference>
<dbReference type="Gene3D" id="3.40.30.10">
    <property type="entry name" value="Glutaredoxin"/>
    <property type="match status" value="1"/>
</dbReference>
<evidence type="ECO:0000256" key="8">
    <source>
        <dbReference type="PIRSR" id="PIRSR000077-1"/>
    </source>
</evidence>
<dbReference type="Pfam" id="PF00085">
    <property type="entry name" value="Thioredoxin"/>
    <property type="match status" value="1"/>
</dbReference>
<dbReference type="SUPFAM" id="SSF52833">
    <property type="entry name" value="Thioredoxin-like"/>
    <property type="match status" value="1"/>
</dbReference>
<organism evidence="11 12">
    <name type="scientific">Candidatus Komeilibacteria bacterium CG10_big_fil_rev_8_21_14_0_10_41_13</name>
    <dbReference type="NCBI Taxonomy" id="1974476"/>
    <lineage>
        <taxon>Bacteria</taxon>
        <taxon>Candidatus Komeiliibacteriota</taxon>
    </lineage>
</organism>
<dbReference type="FunFam" id="3.40.30.10:FF:000001">
    <property type="entry name" value="Thioredoxin"/>
    <property type="match status" value="1"/>
</dbReference>
<dbReference type="PANTHER" id="PTHR45663:SF11">
    <property type="entry name" value="GEO12009P1"/>
    <property type="match status" value="1"/>
</dbReference>
<evidence type="ECO:0000256" key="3">
    <source>
        <dbReference type="ARBA" id="ARBA00022982"/>
    </source>
</evidence>
<evidence type="ECO:0000256" key="2">
    <source>
        <dbReference type="ARBA" id="ARBA00022448"/>
    </source>
</evidence>
<dbReference type="GO" id="GO:0015035">
    <property type="term" value="F:protein-disulfide reductase activity"/>
    <property type="evidence" value="ECO:0007669"/>
    <property type="project" value="UniProtKB-UniRule"/>
</dbReference>
<proteinExistence type="inferred from homology"/>
<evidence type="ECO:0000256" key="4">
    <source>
        <dbReference type="ARBA" id="ARBA00023157"/>
    </source>
</evidence>
<name>A0A2M6WCR6_9BACT</name>
<evidence type="ECO:0000313" key="12">
    <source>
        <dbReference type="Proteomes" id="UP000230543"/>
    </source>
</evidence>
<feature type="active site" description="Nucleophile" evidence="8">
    <location>
        <position position="28"/>
    </location>
</feature>
<dbReference type="PROSITE" id="PS51352">
    <property type="entry name" value="THIOREDOXIN_2"/>
    <property type="match status" value="1"/>
</dbReference>
<dbReference type="GO" id="GO:0045454">
    <property type="term" value="P:cell redox homeostasis"/>
    <property type="evidence" value="ECO:0007669"/>
    <property type="project" value="TreeGrafter"/>
</dbReference>
<dbReference type="GO" id="GO:0005829">
    <property type="term" value="C:cytosol"/>
    <property type="evidence" value="ECO:0007669"/>
    <property type="project" value="TreeGrafter"/>
</dbReference>
<dbReference type="AlphaFoldDB" id="A0A2M6WCR6"/>
<dbReference type="EMBL" id="PFBO01000039">
    <property type="protein sequence ID" value="PIT90582.1"/>
    <property type="molecule type" value="Genomic_DNA"/>
</dbReference>
<feature type="site" description="Deprotonates C-terminal active site Cys" evidence="8">
    <location>
        <position position="22"/>
    </location>
</feature>
<dbReference type="Proteomes" id="UP000230543">
    <property type="component" value="Unassembled WGS sequence"/>
</dbReference>
<evidence type="ECO:0000256" key="9">
    <source>
        <dbReference type="PIRSR" id="PIRSR000077-4"/>
    </source>
</evidence>
<feature type="disulfide bond" description="Redox-active" evidence="9">
    <location>
        <begin position="28"/>
        <end position="31"/>
    </location>
</feature>
<feature type="active site" description="Nucleophile" evidence="8">
    <location>
        <position position="31"/>
    </location>
</feature>
<feature type="site" description="Contributes to redox potential value" evidence="8">
    <location>
        <position position="29"/>
    </location>
</feature>
<keyword evidence="5 9" id="KW-0676">Redox-active center</keyword>
<evidence type="ECO:0000256" key="6">
    <source>
        <dbReference type="NCBIfam" id="TIGR01068"/>
    </source>
</evidence>
<evidence type="ECO:0000256" key="7">
    <source>
        <dbReference type="PIRNR" id="PIRNR000077"/>
    </source>
</evidence>
<dbReference type="PRINTS" id="PR00421">
    <property type="entry name" value="THIOREDOXIN"/>
</dbReference>
<protein>
    <recommendedName>
        <fullName evidence="6 7">Thioredoxin</fullName>
    </recommendedName>
</protein>
<dbReference type="PIRSF" id="PIRSF000077">
    <property type="entry name" value="Thioredoxin"/>
    <property type="match status" value="1"/>
</dbReference>
<dbReference type="InterPro" id="IPR005746">
    <property type="entry name" value="Thioredoxin"/>
</dbReference>
<evidence type="ECO:0000256" key="5">
    <source>
        <dbReference type="ARBA" id="ARBA00023284"/>
    </source>
</evidence>
<evidence type="ECO:0000256" key="1">
    <source>
        <dbReference type="ARBA" id="ARBA00008987"/>
    </source>
</evidence>
<comment type="similarity">
    <text evidence="1 7">Belongs to the thioredoxin family.</text>
</comment>
<keyword evidence="3" id="KW-0249">Electron transport</keyword>
<evidence type="ECO:0000313" key="11">
    <source>
        <dbReference type="EMBL" id="PIT90582.1"/>
    </source>
</evidence>
<dbReference type="CDD" id="cd02947">
    <property type="entry name" value="TRX_family"/>
    <property type="match status" value="1"/>
</dbReference>
<keyword evidence="4 9" id="KW-1015">Disulfide bond</keyword>
<evidence type="ECO:0000259" key="10">
    <source>
        <dbReference type="PROSITE" id="PS51352"/>
    </source>
</evidence>
<dbReference type="PROSITE" id="PS00194">
    <property type="entry name" value="THIOREDOXIN_1"/>
    <property type="match status" value="1"/>
</dbReference>
<reference evidence="12" key="1">
    <citation type="submission" date="2017-09" db="EMBL/GenBank/DDBJ databases">
        <title>Depth-based differentiation of microbial function through sediment-hosted aquifers and enrichment of novel symbionts in the deep terrestrial subsurface.</title>
        <authorList>
            <person name="Probst A.J."/>
            <person name="Ladd B."/>
            <person name="Jarett J.K."/>
            <person name="Geller-Mcgrath D.E."/>
            <person name="Sieber C.M.K."/>
            <person name="Emerson J.B."/>
            <person name="Anantharaman K."/>
            <person name="Thomas B.C."/>
            <person name="Malmstrom R."/>
            <person name="Stieglmeier M."/>
            <person name="Klingl A."/>
            <person name="Woyke T."/>
            <person name="Ryan C.M."/>
            <person name="Banfield J.F."/>
        </authorList>
    </citation>
    <scope>NUCLEOTIDE SEQUENCE [LARGE SCALE GENOMIC DNA]</scope>
</reference>
<keyword evidence="2" id="KW-0813">Transport</keyword>
<dbReference type="PANTHER" id="PTHR45663">
    <property type="entry name" value="GEO12009P1"/>
    <property type="match status" value="1"/>
</dbReference>
<dbReference type="InterPro" id="IPR036249">
    <property type="entry name" value="Thioredoxin-like_sf"/>
</dbReference>
<dbReference type="NCBIfam" id="TIGR01068">
    <property type="entry name" value="thioredoxin"/>
    <property type="match status" value="1"/>
</dbReference>
<dbReference type="InterPro" id="IPR013766">
    <property type="entry name" value="Thioredoxin_domain"/>
</dbReference>
<accession>A0A2M6WCR6</accession>